<keyword evidence="2" id="KW-1185">Reference proteome</keyword>
<protein>
    <submittedName>
        <fullName evidence="1">Uncharacterized protein</fullName>
    </submittedName>
</protein>
<dbReference type="AlphaFoldDB" id="A0AAN9TWC9"/>
<proteinExistence type="predicted"/>
<organism evidence="1 2">
    <name type="scientific">Parthenolecanium corni</name>
    <dbReference type="NCBI Taxonomy" id="536013"/>
    <lineage>
        <taxon>Eukaryota</taxon>
        <taxon>Metazoa</taxon>
        <taxon>Ecdysozoa</taxon>
        <taxon>Arthropoda</taxon>
        <taxon>Hexapoda</taxon>
        <taxon>Insecta</taxon>
        <taxon>Pterygota</taxon>
        <taxon>Neoptera</taxon>
        <taxon>Paraneoptera</taxon>
        <taxon>Hemiptera</taxon>
        <taxon>Sternorrhyncha</taxon>
        <taxon>Coccoidea</taxon>
        <taxon>Coccidae</taxon>
        <taxon>Parthenolecanium</taxon>
    </lineage>
</organism>
<name>A0AAN9TWC9_9HEMI</name>
<accession>A0AAN9TWC9</accession>
<dbReference type="EMBL" id="JBBCAQ010000002">
    <property type="protein sequence ID" value="KAK7605578.1"/>
    <property type="molecule type" value="Genomic_DNA"/>
</dbReference>
<dbReference type="Proteomes" id="UP001367676">
    <property type="component" value="Unassembled WGS sequence"/>
</dbReference>
<evidence type="ECO:0000313" key="2">
    <source>
        <dbReference type="Proteomes" id="UP001367676"/>
    </source>
</evidence>
<evidence type="ECO:0000313" key="1">
    <source>
        <dbReference type="EMBL" id="KAK7605578.1"/>
    </source>
</evidence>
<reference evidence="1 2" key="1">
    <citation type="submission" date="2024-03" db="EMBL/GenBank/DDBJ databases">
        <title>Adaptation during the transition from Ophiocordyceps entomopathogen to insect associate is accompanied by gene loss and intensified selection.</title>
        <authorList>
            <person name="Ward C.M."/>
            <person name="Onetto C.A."/>
            <person name="Borneman A.R."/>
        </authorList>
    </citation>
    <scope>NUCLEOTIDE SEQUENCE [LARGE SCALE GENOMIC DNA]</scope>
    <source>
        <strain evidence="1">AWRI1</strain>
        <tissue evidence="1">Single Adult Female</tissue>
    </source>
</reference>
<comment type="caution">
    <text evidence="1">The sequence shown here is derived from an EMBL/GenBank/DDBJ whole genome shotgun (WGS) entry which is preliminary data.</text>
</comment>
<sequence length="248" mass="26340">MRCDARLRDAAKGSRVAVAVATRAARPDSIFAPSAAGCAPAPVTTRPARPTVRPSVRPSVHRSIGASVDRSIGWLAACCERTAAAPPPPFDSIRFGCWAEAKAAKAAVVVARLGAACCAFVCHKALRRSRPVVDAVPPRVFPRSSLFLVASRRVANHLAAPSADYAPQSQPKAAFRRRRPLPLPLPSLSTRLASLRCSSSSVRVPCRSVCSDVKKSAEPRIFRSILAIAIAIAIDTAYNSLLQTCRAL</sequence>
<gene>
    <name evidence="1" type="ORF">V9T40_007436</name>
</gene>